<dbReference type="Proteomes" id="UP000824596">
    <property type="component" value="Unassembled WGS sequence"/>
</dbReference>
<evidence type="ECO:0000313" key="3">
    <source>
        <dbReference type="Proteomes" id="UP000824596"/>
    </source>
</evidence>
<evidence type="ECO:0000313" key="2">
    <source>
        <dbReference type="EMBL" id="KAH0962380.1"/>
    </source>
</evidence>
<organism evidence="2 3">
    <name type="scientific">Hirsutella rhossiliensis</name>
    <dbReference type="NCBI Taxonomy" id="111463"/>
    <lineage>
        <taxon>Eukaryota</taxon>
        <taxon>Fungi</taxon>
        <taxon>Dikarya</taxon>
        <taxon>Ascomycota</taxon>
        <taxon>Pezizomycotina</taxon>
        <taxon>Sordariomycetes</taxon>
        <taxon>Hypocreomycetidae</taxon>
        <taxon>Hypocreales</taxon>
        <taxon>Ophiocordycipitaceae</taxon>
        <taxon>Hirsutella</taxon>
    </lineage>
</organism>
<accession>A0A9P8MW63</accession>
<comment type="caution">
    <text evidence="2">The sequence shown here is derived from an EMBL/GenBank/DDBJ whole genome shotgun (WGS) entry which is preliminary data.</text>
</comment>
<sequence>MNDVDELWHGRAQALTMLLTIHSYARKGRPKGSLNLEAAGGRNGHAERAVSTRYRGIRRTQRGHKAAAVHSAGGSPKYEDEGYGAADVTKRGLEYLQANGDSYEPGTAMPRAYQRAVRRTPDSDDELTGPGETQGTIRCATQPMPIPSIRQGGEDIEDEDDPLADFNEMDRQVDEEESVQQELCAEGLL</sequence>
<reference evidence="2" key="1">
    <citation type="submission" date="2021-09" db="EMBL/GenBank/DDBJ databases">
        <title>A high-quality genome of the endoparasitic fungus Hirsutella rhossiliensis with a comparison of Hirsutella genomes reveals transposable elements contributing to genome size variation.</title>
        <authorList>
            <person name="Lin R."/>
            <person name="Jiao Y."/>
            <person name="Sun X."/>
            <person name="Ling J."/>
            <person name="Xie B."/>
            <person name="Cheng X."/>
        </authorList>
    </citation>
    <scope>NUCLEOTIDE SEQUENCE</scope>
    <source>
        <strain evidence="2">HR02</strain>
    </source>
</reference>
<dbReference type="RefSeq" id="XP_044719893.1">
    <property type="nucleotide sequence ID" value="XM_044864953.1"/>
</dbReference>
<proteinExistence type="predicted"/>
<keyword evidence="3" id="KW-1185">Reference proteome</keyword>
<gene>
    <name evidence="2" type="ORF">HRG_06482</name>
</gene>
<protein>
    <submittedName>
        <fullName evidence="2">Uncharacterized protein</fullName>
    </submittedName>
</protein>
<dbReference type="AlphaFoldDB" id="A0A9P8MW63"/>
<dbReference type="GeneID" id="68355611"/>
<feature type="region of interest" description="Disordered" evidence="1">
    <location>
        <begin position="119"/>
        <end position="162"/>
    </location>
</feature>
<dbReference type="EMBL" id="JAIZPD010000006">
    <property type="protein sequence ID" value="KAH0962380.1"/>
    <property type="molecule type" value="Genomic_DNA"/>
</dbReference>
<name>A0A9P8MW63_9HYPO</name>
<evidence type="ECO:0000256" key="1">
    <source>
        <dbReference type="SAM" id="MobiDB-lite"/>
    </source>
</evidence>